<keyword evidence="5" id="KW-0472">Membrane</keyword>
<dbReference type="SUPFAM" id="SSF53756">
    <property type="entry name" value="UDP-Glycosyltransferase/glycogen phosphorylase"/>
    <property type="match status" value="1"/>
</dbReference>
<dbReference type="PROSITE" id="PS00375">
    <property type="entry name" value="UDPGT"/>
    <property type="match status" value="1"/>
</dbReference>
<dbReference type="KEGG" id="dpl:KGM_206679"/>
<dbReference type="GO" id="GO:0016020">
    <property type="term" value="C:membrane"/>
    <property type="evidence" value="ECO:0007669"/>
    <property type="project" value="UniProtKB-SubCell"/>
</dbReference>
<dbReference type="AlphaFoldDB" id="A0A212EWH2"/>
<comment type="caution">
    <text evidence="6">The sequence shown here is derived from an EMBL/GenBank/DDBJ whole genome shotgun (WGS) entry which is preliminary data.</text>
</comment>
<keyword evidence="7" id="KW-1185">Reference proteome</keyword>
<dbReference type="Gene3D" id="3.40.50.2000">
    <property type="entry name" value="Glycogen Phosphorylase B"/>
    <property type="match status" value="2"/>
</dbReference>
<evidence type="ECO:0000256" key="1">
    <source>
        <dbReference type="ARBA" id="ARBA00009995"/>
    </source>
</evidence>
<accession>A0A212EWH2</accession>
<evidence type="ECO:0000313" key="7">
    <source>
        <dbReference type="Proteomes" id="UP000007151"/>
    </source>
</evidence>
<keyword evidence="5" id="KW-0812">Transmembrane</keyword>
<dbReference type="InterPro" id="IPR002213">
    <property type="entry name" value="UDP_glucos_trans"/>
</dbReference>
<keyword evidence="5" id="KW-1133">Transmembrane helix</keyword>
<evidence type="ECO:0000256" key="5">
    <source>
        <dbReference type="RuleBase" id="RU362059"/>
    </source>
</evidence>
<protein>
    <recommendedName>
        <fullName evidence="5">UDP-glucuronosyltransferase</fullName>
        <ecNumber evidence="5">2.4.1.17</ecNumber>
    </recommendedName>
</protein>
<name>A0A212EWH2_DANPL</name>
<dbReference type="PANTHER" id="PTHR48043">
    <property type="entry name" value="EG:EG0003.4 PROTEIN-RELATED"/>
    <property type="match status" value="1"/>
</dbReference>
<proteinExistence type="inferred from homology"/>
<evidence type="ECO:0000256" key="2">
    <source>
        <dbReference type="ARBA" id="ARBA00022676"/>
    </source>
</evidence>
<dbReference type="PANTHER" id="PTHR48043:SF114">
    <property type="entry name" value="IP04436P-RELATED"/>
    <property type="match status" value="1"/>
</dbReference>
<dbReference type="STRING" id="278856.A0A212EWH2"/>
<dbReference type="FunFam" id="3.40.50.2000:FF:000050">
    <property type="entry name" value="UDP-glucuronosyltransferase"/>
    <property type="match status" value="1"/>
</dbReference>
<dbReference type="Proteomes" id="UP000007151">
    <property type="component" value="Unassembled WGS sequence"/>
</dbReference>
<evidence type="ECO:0000256" key="3">
    <source>
        <dbReference type="ARBA" id="ARBA00022679"/>
    </source>
</evidence>
<dbReference type="CDD" id="cd03784">
    <property type="entry name" value="GT1_Gtf-like"/>
    <property type="match status" value="1"/>
</dbReference>
<dbReference type="InterPro" id="IPR035595">
    <property type="entry name" value="UDP_glycos_trans_CS"/>
</dbReference>
<keyword evidence="2 4" id="KW-0328">Glycosyltransferase</keyword>
<evidence type="ECO:0000313" key="6">
    <source>
        <dbReference type="EMBL" id="OWR45817.1"/>
    </source>
</evidence>
<dbReference type="InParanoid" id="A0A212EWH2"/>
<organism evidence="6 7">
    <name type="scientific">Danaus plexippus plexippus</name>
    <dbReference type="NCBI Taxonomy" id="278856"/>
    <lineage>
        <taxon>Eukaryota</taxon>
        <taxon>Metazoa</taxon>
        <taxon>Ecdysozoa</taxon>
        <taxon>Arthropoda</taxon>
        <taxon>Hexapoda</taxon>
        <taxon>Insecta</taxon>
        <taxon>Pterygota</taxon>
        <taxon>Neoptera</taxon>
        <taxon>Endopterygota</taxon>
        <taxon>Lepidoptera</taxon>
        <taxon>Glossata</taxon>
        <taxon>Ditrysia</taxon>
        <taxon>Papilionoidea</taxon>
        <taxon>Nymphalidae</taxon>
        <taxon>Danainae</taxon>
        <taxon>Danaini</taxon>
        <taxon>Danaina</taxon>
        <taxon>Danaus</taxon>
        <taxon>Danaus</taxon>
    </lineage>
</organism>
<comment type="subcellular location">
    <subcellularLocation>
        <location evidence="5">Membrane</location>
        <topology evidence="5">Single-pass membrane protein</topology>
    </subcellularLocation>
</comment>
<feature type="chain" id="PRO_5011817777" description="UDP-glucuronosyltransferase" evidence="5">
    <location>
        <begin position="26"/>
        <end position="515"/>
    </location>
</feature>
<dbReference type="InterPro" id="IPR050271">
    <property type="entry name" value="UDP-glycosyltransferase"/>
</dbReference>
<dbReference type="EC" id="2.4.1.17" evidence="5"/>
<comment type="catalytic activity">
    <reaction evidence="5">
        <text>glucuronate acceptor + UDP-alpha-D-glucuronate = acceptor beta-D-glucuronoside + UDP + H(+)</text>
        <dbReference type="Rhea" id="RHEA:21032"/>
        <dbReference type="ChEBI" id="CHEBI:15378"/>
        <dbReference type="ChEBI" id="CHEBI:58052"/>
        <dbReference type="ChEBI" id="CHEBI:58223"/>
        <dbReference type="ChEBI" id="CHEBI:132367"/>
        <dbReference type="ChEBI" id="CHEBI:132368"/>
        <dbReference type="EC" id="2.4.1.17"/>
    </reaction>
</comment>
<reference evidence="6 7" key="1">
    <citation type="journal article" date="2011" name="Cell">
        <title>The monarch butterfly genome yields insights into long-distance migration.</title>
        <authorList>
            <person name="Zhan S."/>
            <person name="Merlin C."/>
            <person name="Boore J.L."/>
            <person name="Reppert S.M."/>
        </authorList>
    </citation>
    <scope>NUCLEOTIDE SEQUENCE [LARGE SCALE GENOMIC DNA]</scope>
    <source>
        <strain evidence="6">F-2</strain>
    </source>
</reference>
<dbReference type="Pfam" id="PF00201">
    <property type="entry name" value="UDPGT"/>
    <property type="match status" value="1"/>
</dbReference>
<dbReference type="FunCoup" id="A0A212EWH2">
    <property type="interactions" value="177"/>
</dbReference>
<feature type="transmembrane region" description="Helical" evidence="5">
    <location>
        <begin position="479"/>
        <end position="505"/>
    </location>
</feature>
<keyword evidence="5" id="KW-0732">Signal</keyword>
<comment type="similarity">
    <text evidence="1 4">Belongs to the UDP-glycosyltransferase family.</text>
</comment>
<keyword evidence="3 4" id="KW-0808">Transferase</keyword>
<dbReference type="EMBL" id="AGBW02012000">
    <property type="protein sequence ID" value="OWR45817.1"/>
    <property type="molecule type" value="Genomic_DNA"/>
</dbReference>
<feature type="signal peptide" evidence="5">
    <location>
        <begin position="1"/>
        <end position="25"/>
    </location>
</feature>
<evidence type="ECO:0000256" key="4">
    <source>
        <dbReference type="RuleBase" id="RU003718"/>
    </source>
</evidence>
<gene>
    <name evidence="6" type="ORF">KGM_206679</name>
</gene>
<sequence length="515" mass="58934">MSVVTTLIKISILLSLSNNIGKVQTLNILGVFPASIKSHFFVFEPFLKELVNRGHNLTVISYYPQKEPLKNYNDIDLSQNAQALELSHPITDSLFMTVMSMTVGHIVVAPLSCRIMLDDENVQNLWESETRFDLVIVEQFNSDCALALAHRLKAPVIGISSHMILPWHYDRYGIIYNPSFSLFDFMEGGTKPTFLQRLKRSFLYHYVNIVNRYITQRLEYSIVQEYFGNLPPLHELGSDIKLILVYQNFIFTGSSILPPNIIEVGGYHVKKPKELSGELLKFIEDSEHGVIYISFGTILKPSSIKPEKLKSIIEALEELPQRVVWKWNKRTLPGNPKNIYLSKWLPQNDILAHPKTVAFFSHCGLLGTTEAISHGVPIIGLPIFGDQPANAAAIEESGLGVKITLNLLNKDNLLKKLRTVLHSEFRENVKRVSAMWHDRPIRAMDSAIFWTEYAAKYQNISLRPPIVDVPLYQYLCLDIIFTFTCFLIFFILFIKFSVLFLMFPFSNQTYNKKLK</sequence>
<dbReference type="GO" id="GO:0015020">
    <property type="term" value="F:glucuronosyltransferase activity"/>
    <property type="evidence" value="ECO:0007669"/>
    <property type="project" value="UniProtKB-EC"/>
</dbReference>